<dbReference type="GO" id="GO:0005198">
    <property type="term" value="F:structural molecule activity"/>
    <property type="evidence" value="ECO:0007669"/>
    <property type="project" value="InterPro"/>
</dbReference>
<dbReference type="PANTHER" id="PTHR30381:SF0">
    <property type="entry name" value="FLAGELLAR P-RING PROTEIN"/>
    <property type="match status" value="1"/>
</dbReference>
<organism evidence="4">
    <name type="scientific">mine drainage metagenome</name>
    <dbReference type="NCBI Taxonomy" id="410659"/>
    <lineage>
        <taxon>unclassified sequences</taxon>
        <taxon>metagenomes</taxon>
        <taxon>ecological metagenomes</taxon>
    </lineage>
</organism>
<sequence>MNARSNALRRIAALVASFAFLATLAAPQATMAAFYERVLVKNIARVQGVTSNQLVGYGVVVGLQGTGDSTSVLFTSQTIQNILQSFGLTVSSQSVRTRDVAAVIVTASLPPFAHQGDKIDVTVSAMGDASTLQGGTLVLTELHAANNLVYATAQGPISVGGFVAGPSAGNSVTQNYTAVGMVPRGGIVARSMKTPITSGNGSGFNYVLTTPDFKTAADLAYTLNGRFGYGTARALDAETIHVTLPRAYAGNVVQFLADASDLGVQQDEPAMVVMNERTGTIVFGGDIKLAPCAIAHGNLTITISTRNKVVQQPFTTASPGTQSNTTVTATNKGKRLEFIAGAATLASVVRALNTLGVAPRDLIAIVQALRRAGSLQAEVVLQ</sequence>
<proteinExistence type="inferred from homology"/>
<keyword evidence="4" id="KW-0282">Flagellum</keyword>
<keyword evidence="4" id="KW-0966">Cell projection</keyword>
<dbReference type="HAMAP" id="MF_00416">
    <property type="entry name" value="FlgI"/>
    <property type="match status" value="1"/>
</dbReference>
<evidence type="ECO:0000256" key="1">
    <source>
        <dbReference type="ARBA" id="ARBA00002591"/>
    </source>
</evidence>
<dbReference type="GO" id="GO:0030288">
    <property type="term" value="C:outer membrane-bounded periplasmic space"/>
    <property type="evidence" value="ECO:0007669"/>
    <property type="project" value="InterPro"/>
</dbReference>
<comment type="function">
    <text evidence="1">Assembles around the rod to form the L-ring and probably protects the motor/basal body from shearing forces during rotation.</text>
</comment>
<protein>
    <submittedName>
        <fullName evidence="4">Flagellar basal body P-ring protein FlgI</fullName>
    </submittedName>
</protein>
<comment type="caution">
    <text evidence="4">The sequence shown here is derived from an EMBL/GenBank/DDBJ whole genome shotgun (WGS) entry which is preliminary data.</text>
</comment>
<evidence type="ECO:0000256" key="3">
    <source>
        <dbReference type="ARBA" id="ARBA00022729"/>
    </source>
</evidence>
<comment type="subcellular location">
    <subcellularLocation>
        <location evidence="2">Bacterial flagellum basal body</location>
    </subcellularLocation>
</comment>
<dbReference type="InterPro" id="IPR001782">
    <property type="entry name" value="Flag_FlgI"/>
</dbReference>
<dbReference type="AlphaFoldDB" id="E6PCC3"/>
<reference evidence="4" key="1">
    <citation type="submission" date="2009-10" db="EMBL/GenBank/DDBJ databases">
        <title>Diversity of trophic interactions inside an arsenic-rich microbial ecosystem.</title>
        <authorList>
            <person name="Bertin P.N."/>
            <person name="Heinrich-Salmeron A."/>
            <person name="Pelletier E."/>
            <person name="Goulhen-Chollet F."/>
            <person name="Arsene-Ploetze F."/>
            <person name="Gallien S."/>
            <person name="Calteau A."/>
            <person name="Vallenet D."/>
            <person name="Casiot C."/>
            <person name="Chane-Woon-Ming B."/>
            <person name="Giloteaux L."/>
            <person name="Barakat M."/>
            <person name="Bonnefoy V."/>
            <person name="Bruneel O."/>
            <person name="Chandler M."/>
            <person name="Cleiss J."/>
            <person name="Duran R."/>
            <person name="Elbaz-Poulichet F."/>
            <person name="Fonknechten N."/>
            <person name="Lauga B."/>
            <person name="Mornico D."/>
            <person name="Ortet P."/>
            <person name="Schaeffer C."/>
            <person name="Siguier P."/>
            <person name="Alexander Thil Smith A."/>
            <person name="Van Dorsselaer A."/>
            <person name="Weissenbach J."/>
            <person name="Medigue C."/>
            <person name="Le Paslier D."/>
        </authorList>
    </citation>
    <scope>NUCLEOTIDE SEQUENCE</scope>
</reference>
<gene>
    <name evidence="4" type="primary">flgI</name>
    <name evidence="4" type="ORF">CARN1_1993</name>
</gene>
<dbReference type="GO" id="GO:0071973">
    <property type="term" value="P:bacterial-type flagellum-dependent cell motility"/>
    <property type="evidence" value="ECO:0007669"/>
    <property type="project" value="InterPro"/>
</dbReference>
<evidence type="ECO:0000313" key="4">
    <source>
        <dbReference type="EMBL" id="CBH74106.1"/>
    </source>
</evidence>
<dbReference type="PRINTS" id="PR01010">
    <property type="entry name" value="FLGPRINGFLGI"/>
</dbReference>
<evidence type="ECO:0000256" key="2">
    <source>
        <dbReference type="ARBA" id="ARBA00004117"/>
    </source>
</evidence>
<name>E6PCC3_9ZZZZ</name>
<keyword evidence="3" id="KW-0732">Signal</keyword>
<dbReference type="EMBL" id="CABL01000001">
    <property type="protein sequence ID" value="CBH74106.1"/>
    <property type="molecule type" value="Genomic_DNA"/>
</dbReference>
<accession>E6PCC3</accession>
<keyword evidence="4" id="KW-0969">Cilium</keyword>
<dbReference type="GO" id="GO:0009428">
    <property type="term" value="C:bacterial-type flagellum basal body, distal rod, P ring"/>
    <property type="evidence" value="ECO:0007669"/>
    <property type="project" value="InterPro"/>
</dbReference>
<dbReference type="PANTHER" id="PTHR30381">
    <property type="entry name" value="FLAGELLAR P-RING PERIPLASMIC PROTEIN FLGI"/>
    <property type="match status" value="1"/>
</dbReference>
<dbReference type="Pfam" id="PF02119">
    <property type="entry name" value="FlgI"/>
    <property type="match status" value="1"/>
</dbReference>
<dbReference type="NCBIfam" id="NF003676">
    <property type="entry name" value="PRK05303.1"/>
    <property type="match status" value="1"/>
</dbReference>